<dbReference type="RefSeq" id="WP_105247616.1">
    <property type="nucleotide sequence ID" value="NZ_PSZM01000046.1"/>
</dbReference>
<comment type="caution">
    <text evidence="1">The sequence shown here is derived from an EMBL/GenBank/DDBJ whole genome shotgun (WGS) entry which is preliminary data.</text>
</comment>
<dbReference type="InterPro" id="IPR008969">
    <property type="entry name" value="CarboxyPept-like_regulatory"/>
</dbReference>
<evidence type="ECO:0000313" key="2">
    <source>
        <dbReference type="Proteomes" id="UP000238042"/>
    </source>
</evidence>
<sequence length="387" mass="45310">MKIIFSILISLLCIFNYTQTIITGKVIDKNTGLPIEGVEITTLDSNKNFTNSEGKYYLYYTGGVINFNHLYYQDKEISDIKDHTTISLTPLEMTDIDEIVVKSPKLIVEEAFKEMKNNYVLFPYSESFFLRGTIKQNNELLRIVDLTGQIHRKTSFLTSTIKKNKYKASVSNIRKAGKVFSSNKIEYFRLFTLKEILYRATLIGIEYKNYNFYKGENIDSLYTKIYFTAKENTNNPREGFYIINNTDNAILSVYYHSKNDRNSGLPFTSKYGFKWRVMNYNIAISYSYNSSLKKYTQSNCVFKYNVELFDRNNKRTVYDLDYQLLLSNPTTSDITSNTSVTKEIFKIEGAYNEEFWKKQNQLLLTEEMKKFINSLQDNKEYKAILSK</sequence>
<dbReference type="Proteomes" id="UP000238042">
    <property type="component" value="Unassembled WGS sequence"/>
</dbReference>
<dbReference type="AlphaFoldDB" id="A0A2S8A797"/>
<organism evidence="1 2">
    <name type="scientific">Apibacter adventoris</name>
    <dbReference type="NCBI Taxonomy" id="1679466"/>
    <lineage>
        <taxon>Bacteria</taxon>
        <taxon>Pseudomonadati</taxon>
        <taxon>Bacteroidota</taxon>
        <taxon>Flavobacteriia</taxon>
        <taxon>Flavobacteriales</taxon>
        <taxon>Weeksellaceae</taxon>
        <taxon>Apibacter</taxon>
    </lineage>
</organism>
<protein>
    <recommendedName>
        <fullName evidence="3">Carboxypeptidase-like regulatory domain-containing protein</fullName>
    </recommendedName>
</protein>
<reference evidence="1 2" key="1">
    <citation type="submission" date="2018-02" db="EMBL/GenBank/DDBJ databases">
        <title>Genome sequences of Apibacter spp., gut symbionts of Asian honey bees.</title>
        <authorList>
            <person name="Kwong W.K."/>
            <person name="Steele M.I."/>
            <person name="Moran N.A."/>
        </authorList>
    </citation>
    <scope>NUCLEOTIDE SEQUENCE [LARGE SCALE GENOMIC DNA]</scope>
    <source>
        <strain evidence="2">wkB301</strain>
    </source>
</reference>
<dbReference type="OrthoDB" id="1147959at2"/>
<dbReference type="SUPFAM" id="SSF49464">
    <property type="entry name" value="Carboxypeptidase regulatory domain-like"/>
    <property type="match status" value="1"/>
</dbReference>
<gene>
    <name evidence="1" type="ORF">C4S77_11175</name>
</gene>
<proteinExistence type="predicted"/>
<keyword evidence="2" id="KW-1185">Reference proteome</keyword>
<accession>A0A2S8A797</accession>
<evidence type="ECO:0000313" key="1">
    <source>
        <dbReference type="EMBL" id="PQL90447.1"/>
    </source>
</evidence>
<dbReference type="EMBL" id="PSZM01000046">
    <property type="protein sequence ID" value="PQL90447.1"/>
    <property type="molecule type" value="Genomic_DNA"/>
</dbReference>
<evidence type="ECO:0008006" key="3">
    <source>
        <dbReference type="Google" id="ProtNLM"/>
    </source>
</evidence>
<name>A0A2S8A797_9FLAO</name>